<evidence type="ECO:0000313" key="2">
    <source>
        <dbReference type="EMBL" id="KAJ4129889.1"/>
    </source>
</evidence>
<organism evidence="2 3">
    <name type="scientific">Fusarium equiseti</name>
    <name type="common">Fusarium scirpi</name>
    <dbReference type="NCBI Taxonomy" id="61235"/>
    <lineage>
        <taxon>Eukaryota</taxon>
        <taxon>Fungi</taxon>
        <taxon>Dikarya</taxon>
        <taxon>Ascomycota</taxon>
        <taxon>Pezizomycotina</taxon>
        <taxon>Sordariomycetes</taxon>
        <taxon>Hypocreomycetidae</taxon>
        <taxon>Hypocreales</taxon>
        <taxon>Nectriaceae</taxon>
        <taxon>Fusarium</taxon>
        <taxon>Fusarium incarnatum-equiseti species complex</taxon>
    </lineage>
</organism>
<evidence type="ECO:0000313" key="3">
    <source>
        <dbReference type="Proteomes" id="UP001152024"/>
    </source>
</evidence>
<feature type="region of interest" description="Disordered" evidence="1">
    <location>
        <begin position="428"/>
        <end position="450"/>
    </location>
</feature>
<evidence type="ECO:0008006" key="4">
    <source>
        <dbReference type="Google" id="ProtNLM"/>
    </source>
</evidence>
<keyword evidence="3" id="KW-1185">Reference proteome</keyword>
<gene>
    <name evidence="2" type="ORF">NW768_006859</name>
</gene>
<comment type="caution">
    <text evidence="2">The sequence shown here is derived from an EMBL/GenBank/DDBJ whole genome shotgun (WGS) entry which is preliminary data.</text>
</comment>
<name>A0ABQ8R9J7_FUSEQ</name>
<accession>A0ABQ8R9J7</accession>
<sequence>MNLPGENMDLEAETPFALPLHLRTSAASSDYVTLRPSIENQIRKGCAEDLEKYVQKPLEGFSLRCEHVAAILLAPMDQLKKKGGRLWADMLHLDPKNLVLPVWSHAVPVPLEPQPSPEDVPWDNGVEAYEKAVAYQARFKTKSDLQSVPLDKQRMEEAECRKRDENKCVVTGRLNPRIFWIIPSTWNNTVENMNATGNLHSGCLALTGIDLLDGPNPPCSALELGTTHKSWNMLCIDPVLYNYLIDGWCAFKYLFHEEDINNSNNVKVTLEFHWMPKLEALFGEPVVINEIWTLFSQQMGRFGNCPPPSDLEHGKVRDKSGELLKSGYRFDVLVPKQHVAGFQLGIEVLWTCARFTALCGAAGRPWLLPGMDPEDESMRERQRKAMSRDNQKPVLGSKRLGKFRDSSKQVTDTIRIKGTRKSLSGLFSAAGTSTAASDSTAQRTTAGSEY</sequence>
<protein>
    <recommendedName>
        <fullName evidence="4">HNH nuclease domain-containing protein</fullName>
    </recommendedName>
</protein>
<feature type="region of interest" description="Disordered" evidence="1">
    <location>
        <begin position="370"/>
        <end position="406"/>
    </location>
</feature>
<dbReference type="Proteomes" id="UP001152024">
    <property type="component" value="Unassembled WGS sequence"/>
</dbReference>
<dbReference type="EMBL" id="JAOQBH010000010">
    <property type="protein sequence ID" value="KAJ4129889.1"/>
    <property type="molecule type" value="Genomic_DNA"/>
</dbReference>
<reference evidence="2" key="1">
    <citation type="submission" date="2022-09" db="EMBL/GenBank/DDBJ databases">
        <title>Fusarium specimens isolated from Avocado Roots.</title>
        <authorList>
            <person name="Stajich J."/>
            <person name="Roper C."/>
            <person name="Heimlech-Rivalta G."/>
        </authorList>
    </citation>
    <scope>NUCLEOTIDE SEQUENCE</scope>
    <source>
        <strain evidence="2">CF00095</strain>
    </source>
</reference>
<evidence type="ECO:0000256" key="1">
    <source>
        <dbReference type="SAM" id="MobiDB-lite"/>
    </source>
</evidence>
<proteinExistence type="predicted"/>